<dbReference type="AlphaFoldDB" id="A0AAV8TG61"/>
<dbReference type="GO" id="GO:0050265">
    <property type="term" value="F:RNA uridylyltransferase activity"/>
    <property type="evidence" value="ECO:0007669"/>
    <property type="project" value="TreeGrafter"/>
</dbReference>
<comment type="caution">
    <text evidence="3">The sequence shown here is derived from an EMBL/GenBank/DDBJ whole genome shotgun (WGS) entry which is preliminary data.</text>
</comment>
<evidence type="ECO:0000256" key="1">
    <source>
        <dbReference type="SAM" id="MobiDB-lite"/>
    </source>
</evidence>
<evidence type="ECO:0000313" key="3">
    <source>
        <dbReference type="EMBL" id="KAJ8765881.1"/>
    </source>
</evidence>
<dbReference type="PANTHER" id="PTHR12271">
    <property type="entry name" value="POLY A POLYMERASE CID PAP -RELATED"/>
    <property type="match status" value="1"/>
</dbReference>
<dbReference type="InterPro" id="IPR043519">
    <property type="entry name" value="NT_sf"/>
</dbReference>
<protein>
    <recommendedName>
        <fullName evidence="2">Poly(A) RNA polymerase mitochondrial-like central palm domain-containing protein</fullName>
    </recommendedName>
</protein>
<dbReference type="Proteomes" id="UP001159364">
    <property type="component" value="Linkage Group LG05"/>
</dbReference>
<feature type="domain" description="Poly(A) RNA polymerase mitochondrial-like central palm" evidence="2">
    <location>
        <begin position="54"/>
        <end position="189"/>
    </location>
</feature>
<proteinExistence type="predicted"/>
<accession>A0AAV8TG61</accession>
<dbReference type="Pfam" id="PF22600">
    <property type="entry name" value="MTPAP-like_central"/>
    <property type="match status" value="1"/>
</dbReference>
<dbReference type="PANTHER" id="PTHR12271:SF123">
    <property type="entry name" value="PROTEIN HESO1"/>
    <property type="match status" value="1"/>
</dbReference>
<keyword evidence="4" id="KW-1185">Reference proteome</keyword>
<feature type="region of interest" description="Disordered" evidence="1">
    <location>
        <begin position="466"/>
        <end position="485"/>
    </location>
</feature>
<gene>
    <name evidence="3" type="ORF">K2173_020397</name>
</gene>
<dbReference type="GO" id="GO:0031123">
    <property type="term" value="P:RNA 3'-end processing"/>
    <property type="evidence" value="ECO:0007669"/>
    <property type="project" value="TreeGrafter"/>
</dbReference>
<evidence type="ECO:0000313" key="4">
    <source>
        <dbReference type="Proteomes" id="UP001159364"/>
    </source>
</evidence>
<name>A0AAV8TG61_9ROSI</name>
<dbReference type="Gene3D" id="1.10.1410.10">
    <property type="match status" value="1"/>
</dbReference>
<evidence type="ECO:0000259" key="2">
    <source>
        <dbReference type="Pfam" id="PF22600"/>
    </source>
</evidence>
<organism evidence="3 4">
    <name type="scientific">Erythroxylum novogranatense</name>
    <dbReference type="NCBI Taxonomy" id="1862640"/>
    <lineage>
        <taxon>Eukaryota</taxon>
        <taxon>Viridiplantae</taxon>
        <taxon>Streptophyta</taxon>
        <taxon>Embryophyta</taxon>
        <taxon>Tracheophyta</taxon>
        <taxon>Spermatophyta</taxon>
        <taxon>Magnoliopsida</taxon>
        <taxon>eudicotyledons</taxon>
        <taxon>Gunneridae</taxon>
        <taxon>Pentapetalae</taxon>
        <taxon>rosids</taxon>
        <taxon>fabids</taxon>
        <taxon>Malpighiales</taxon>
        <taxon>Erythroxylaceae</taxon>
        <taxon>Erythroxylum</taxon>
    </lineage>
</organism>
<dbReference type="SUPFAM" id="SSF81631">
    <property type="entry name" value="PAP/OAS1 substrate-binding domain"/>
    <property type="match status" value="1"/>
</dbReference>
<dbReference type="Gene3D" id="3.30.460.10">
    <property type="entry name" value="Beta Polymerase, domain 2"/>
    <property type="match status" value="1"/>
</dbReference>
<dbReference type="EMBL" id="JAIWQS010000005">
    <property type="protein sequence ID" value="KAJ8765881.1"/>
    <property type="molecule type" value="Genomic_DNA"/>
</dbReference>
<dbReference type="InterPro" id="IPR054708">
    <property type="entry name" value="MTPAP-like_central"/>
</dbReference>
<sequence length="495" mass="55991">MPYPRSYNGTATKPLYHGCSLARKTLARKNLKGYLLPGLHNVNKMNVDQVLEPTLKAILDAIQPLSDDWRVRSEIIQELQDVVRSVESLRGATVEPFGSFVSNLFTRWGDLDISVTLSNRSCISSAGKKCKQKLLGELLRALRQKGGWHRLQFIPNARVPILTSESAHQNISCDISIDNLHGHIKSKLLFWINEIDGRFRQMILLVKEWAKTHNINNPKAGTFNSYSLSLLVIFHFQTCAPAILPPLQALYPRSATNDLIGLRADAERNIAEICASNIMEYRSSKYRAINRSSLSGLFLSFLAKFSDIHLKSKELGICPFTGQWEDVKSNMRWLPRTYSLFIEDPFEQPENTARAVSAGNLIKISEAFRTTYQQLATANQTRISILGTLVRPHISHFIAGIPVGNRSYPNVQHGSTCPVRSAIHSPLNCTNVRKDRRPNRKENYSSSSAKQNPGIHPKNLNVQQQERFSNKSTNQRPVKQYNSAVQHVWRPKPYI</sequence>
<reference evidence="3 4" key="1">
    <citation type="submission" date="2021-09" db="EMBL/GenBank/DDBJ databases">
        <title>Genomic insights and catalytic innovation underlie evolution of tropane alkaloids biosynthesis.</title>
        <authorList>
            <person name="Wang Y.-J."/>
            <person name="Tian T."/>
            <person name="Huang J.-P."/>
            <person name="Huang S.-X."/>
        </authorList>
    </citation>
    <scope>NUCLEOTIDE SEQUENCE [LARGE SCALE GENOMIC DNA]</scope>
    <source>
        <strain evidence="3">KIB-2018</strain>
        <tissue evidence="3">Leaf</tissue>
    </source>
</reference>
<feature type="region of interest" description="Disordered" evidence="1">
    <location>
        <begin position="430"/>
        <end position="458"/>
    </location>
</feature>
<dbReference type="SUPFAM" id="SSF81301">
    <property type="entry name" value="Nucleotidyltransferase"/>
    <property type="match status" value="1"/>
</dbReference>
<dbReference type="CDD" id="cd05402">
    <property type="entry name" value="NT_PAP_TUTase"/>
    <property type="match status" value="1"/>
</dbReference>